<dbReference type="AlphaFoldDB" id="A0AA36HKX4"/>
<evidence type="ECO:0000313" key="2">
    <source>
        <dbReference type="EMBL" id="CAJ1371007.1"/>
    </source>
</evidence>
<evidence type="ECO:0000313" key="3">
    <source>
        <dbReference type="Proteomes" id="UP001178507"/>
    </source>
</evidence>
<name>A0AA36HKX4_9DINO</name>
<keyword evidence="1" id="KW-0732">Signal</keyword>
<evidence type="ECO:0000256" key="1">
    <source>
        <dbReference type="SAM" id="SignalP"/>
    </source>
</evidence>
<accession>A0AA36HKX4</accession>
<reference evidence="2" key="1">
    <citation type="submission" date="2023-08" db="EMBL/GenBank/DDBJ databases">
        <authorList>
            <person name="Chen Y."/>
            <person name="Shah S."/>
            <person name="Dougan E. K."/>
            <person name="Thang M."/>
            <person name="Chan C."/>
        </authorList>
    </citation>
    <scope>NUCLEOTIDE SEQUENCE</scope>
</reference>
<protein>
    <submittedName>
        <fullName evidence="2">Uncharacterized protein</fullName>
    </submittedName>
</protein>
<sequence length="255" mass="28386">MMRCLAFLLACRALCESQTCHPDGVECHDMEDVNLLTHHQHFPHRRHEGGQKIHWWKHRRGDDSDDDVVTSESDAVACTYSKTYAYPSTVIQQDSGGVSQMDDRCSDASYVDNTSTATCILNSNSDGYDYDVWSADRACPYPAGATEYPITTTQQQCKDLYNNFTDLGDSVTWNGKTYWTGIGHGVLDGVRGNCYTASYNGNHAVIFQVDIRSWSLEITYRTLQQLYAGDPGGLCLIPDVQIINCLDIPGMPSSV</sequence>
<organism evidence="2 3">
    <name type="scientific">Effrenium voratum</name>
    <dbReference type="NCBI Taxonomy" id="2562239"/>
    <lineage>
        <taxon>Eukaryota</taxon>
        <taxon>Sar</taxon>
        <taxon>Alveolata</taxon>
        <taxon>Dinophyceae</taxon>
        <taxon>Suessiales</taxon>
        <taxon>Symbiodiniaceae</taxon>
        <taxon>Effrenium</taxon>
    </lineage>
</organism>
<dbReference type="Proteomes" id="UP001178507">
    <property type="component" value="Unassembled WGS sequence"/>
</dbReference>
<dbReference type="EMBL" id="CAUJNA010000047">
    <property type="protein sequence ID" value="CAJ1371007.1"/>
    <property type="molecule type" value="Genomic_DNA"/>
</dbReference>
<feature type="chain" id="PRO_5041370559" evidence="1">
    <location>
        <begin position="18"/>
        <end position="255"/>
    </location>
</feature>
<comment type="caution">
    <text evidence="2">The sequence shown here is derived from an EMBL/GenBank/DDBJ whole genome shotgun (WGS) entry which is preliminary data.</text>
</comment>
<keyword evidence="3" id="KW-1185">Reference proteome</keyword>
<proteinExistence type="predicted"/>
<gene>
    <name evidence="2" type="ORF">EVOR1521_LOCUS1442</name>
</gene>
<feature type="signal peptide" evidence="1">
    <location>
        <begin position="1"/>
        <end position="17"/>
    </location>
</feature>